<reference evidence="1 2" key="1">
    <citation type="journal article" date="2023" name="Hortic Res">
        <title>Pangenome of water caltrop reveals structural variations and asymmetric subgenome divergence after allopolyploidization.</title>
        <authorList>
            <person name="Zhang X."/>
            <person name="Chen Y."/>
            <person name="Wang L."/>
            <person name="Yuan Y."/>
            <person name="Fang M."/>
            <person name="Shi L."/>
            <person name="Lu R."/>
            <person name="Comes H.P."/>
            <person name="Ma Y."/>
            <person name="Chen Y."/>
            <person name="Huang G."/>
            <person name="Zhou Y."/>
            <person name="Zheng Z."/>
            <person name="Qiu Y."/>
        </authorList>
    </citation>
    <scope>NUCLEOTIDE SEQUENCE [LARGE SCALE GENOMIC DNA]</scope>
    <source>
        <strain evidence="1">F231</strain>
    </source>
</reference>
<keyword evidence="2" id="KW-1185">Reference proteome</keyword>
<evidence type="ECO:0000313" key="2">
    <source>
        <dbReference type="Proteomes" id="UP001346149"/>
    </source>
</evidence>
<accession>A0AAN7R738</accession>
<evidence type="ECO:0000313" key="1">
    <source>
        <dbReference type="EMBL" id="KAK4789811.1"/>
    </source>
</evidence>
<comment type="caution">
    <text evidence="1">The sequence shown here is derived from an EMBL/GenBank/DDBJ whole genome shotgun (WGS) entry which is preliminary data.</text>
</comment>
<dbReference type="Proteomes" id="UP001346149">
    <property type="component" value="Unassembled WGS sequence"/>
</dbReference>
<gene>
    <name evidence="1" type="ORF">SAY86_017115</name>
</gene>
<dbReference type="AlphaFoldDB" id="A0AAN7R738"/>
<organism evidence="1 2">
    <name type="scientific">Trapa natans</name>
    <name type="common">Water chestnut</name>
    <dbReference type="NCBI Taxonomy" id="22666"/>
    <lineage>
        <taxon>Eukaryota</taxon>
        <taxon>Viridiplantae</taxon>
        <taxon>Streptophyta</taxon>
        <taxon>Embryophyta</taxon>
        <taxon>Tracheophyta</taxon>
        <taxon>Spermatophyta</taxon>
        <taxon>Magnoliopsida</taxon>
        <taxon>eudicotyledons</taxon>
        <taxon>Gunneridae</taxon>
        <taxon>Pentapetalae</taxon>
        <taxon>rosids</taxon>
        <taxon>malvids</taxon>
        <taxon>Myrtales</taxon>
        <taxon>Lythraceae</taxon>
        <taxon>Trapa</taxon>
    </lineage>
</organism>
<dbReference type="EMBL" id="JAXQNO010000010">
    <property type="protein sequence ID" value="KAK4789811.1"/>
    <property type="molecule type" value="Genomic_DNA"/>
</dbReference>
<protein>
    <submittedName>
        <fullName evidence="1">Uncharacterized protein</fullName>
    </submittedName>
</protein>
<sequence length="230" mass="25827">MISSSREMKIWMNSKLIVINLSNTPNTYPEDCQKRMRVAQIIPEKQERGRDGGSRRAFPSLGISLKFLASHLNIKYMSKNNQLFQEKVIQMMLVFLGVMSRGCECGILLSLSPGALLGLEISDGYTTLNNKFTEKSLSRFDSVSAPRLKGEGTVDDPLMESPPLTALRWDSRLRAPLLGKTDVCVSLSSGKMGGRKPFSYIRAQTPPFSYQKFVQFAVDEINRFIYLAKS</sequence>
<name>A0AAN7R738_TRANT</name>
<proteinExistence type="predicted"/>